<accession>A0A2S1YL19</accession>
<dbReference type="Proteomes" id="UP000245250">
    <property type="component" value="Chromosome"/>
</dbReference>
<proteinExistence type="predicted"/>
<keyword evidence="3" id="KW-1185">Reference proteome</keyword>
<evidence type="ECO:0000256" key="1">
    <source>
        <dbReference type="SAM" id="MobiDB-lite"/>
    </source>
</evidence>
<sequence>MKSNKINDKSKLQNLAGPRVEEGKSNGKLTLEELRKCEGFADVSDSEGEEIIESLYKLSLIAFNSKAT</sequence>
<name>A0A2S1YL19_9FLAO</name>
<feature type="region of interest" description="Disordered" evidence="1">
    <location>
        <begin position="1"/>
        <end position="28"/>
    </location>
</feature>
<protein>
    <submittedName>
        <fullName evidence="2">Uncharacterized protein</fullName>
    </submittedName>
</protein>
<gene>
    <name evidence="2" type="ORF">HYN56_11255</name>
</gene>
<feature type="compositionally biased region" description="Basic and acidic residues" evidence="1">
    <location>
        <begin position="19"/>
        <end position="28"/>
    </location>
</feature>
<evidence type="ECO:0000313" key="3">
    <source>
        <dbReference type="Proteomes" id="UP000245250"/>
    </source>
</evidence>
<reference evidence="2 3" key="1">
    <citation type="submission" date="2018-05" db="EMBL/GenBank/DDBJ databases">
        <title>Genome sequencing of Flavobacterium sp. HYN0056.</title>
        <authorList>
            <person name="Yi H."/>
            <person name="Baek C."/>
        </authorList>
    </citation>
    <scope>NUCLEOTIDE SEQUENCE [LARGE SCALE GENOMIC DNA]</scope>
    <source>
        <strain evidence="2 3">HYN0056</strain>
    </source>
</reference>
<organism evidence="2 3">
    <name type="scientific">Flavobacterium crocinum</name>
    <dbReference type="NCBI Taxonomy" id="2183896"/>
    <lineage>
        <taxon>Bacteria</taxon>
        <taxon>Pseudomonadati</taxon>
        <taxon>Bacteroidota</taxon>
        <taxon>Flavobacteriia</taxon>
        <taxon>Flavobacteriales</taxon>
        <taxon>Flavobacteriaceae</taxon>
        <taxon>Flavobacterium</taxon>
    </lineage>
</organism>
<evidence type="ECO:0000313" key="2">
    <source>
        <dbReference type="EMBL" id="AWK04769.1"/>
    </source>
</evidence>
<dbReference type="EMBL" id="CP029255">
    <property type="protein sequence ID" value="AWK04769.1"/>
    <property type="molecule type" value="Genomic_DNA"/>
</dbReference>
<dbReference type="OrthoDB" id="1366950at2"/>
<feature type="compositionally biased region" description="Basic and acidic residues" evidence="1">
    <location>
        <begin position="1"/>
        <end position="11"/>
    </location>
</feature>
<dbReference type="RefSeq" id="WP_109192253.1">
    <property type="nucleotide sequence ID" value="NZ_CP029255.1"/>
</dbReference>
<dbReference type="KEGG" id="fcr:HYN56_11255"/>
<dbReference type="AlphaFoldDB" id="A0A2S1YL19"/>